<name>A0ABT5DKW3_9BACT</name>
<proteinExistence type="predicted"/>
<keyword evidence="2" id="KW-1185">Reference proteome</keyword>
<comment type="caution">
    <text evidence="1">The sequence shown here is derived from an EMBL/GenBank/DDBJ whole genome shotgun (WGS) entry which is preliminary data.</text>
</comment>
<dbReference type="EMBL" id="JAQNDM010000002">
    <property type="protein sequence ID" value="MDC0714263.1"/>
    <property type="molecule type" value="Genomic_DNA"/>
</dbReference>
<evidence type="ECO:0000313" key="2">
    <source>
        <dbReference type="Proteomes" id="UP001221838"/>
    </source>
</evidence>
<dbReference type="RefSeq" id="WP_272144840.1">
    <property type="nucleotide sequence ID" value="NZ_JAQNDM010000002.1"/>
</dbReference>
<reference evidence="1 2" key="1">
    <citation type="submission" date="2022-11" db="EMBL/GenBank/DDBJ databases">
        <title>Minimal conservation of predation-associated metabolite biosynthetic gene clusters underscores biosynthetic potential of Myxococcota including descriptions for ten novel species: Archangium lansinium sp. nov., Myxococcus landrumus sp. nov., Nannocystis bai.</title>
        <authorList>
            <person name="Ahearne A."/>
            <person name="Stevens C."/>
            <person name="Dowd S."/>
        </authorList>
    </citation>
    <scope>NUCLEOTIDE SEQUENCE [LARGE SCALE GENOMIC DNA]</scope>
    <source>
        <strain evidence="1 2">NCWAL01</strain>
    </source>
</reference>
<sequence>MRRVVRVFVISSGSGGTPHPGHEFTVEASTHDGLLEAVHVEVAARGQRVRAVSHTPTGLLAYVEDRP</sequence>
<accession>A0ABT5DKW3</accession>
<organism evidence="1 2">
    <name type="scientific">Stigmatella ashevillensis</name>
    <dbReference type="NCBI Taxonomy" id="2995309"/>
    <lineage>
        <taxon>Bacteria</taxon>
        <taxon>Pseudomonadati</taxon>
        <taxon>Myxococcota</taxon>
        <taxon>Myxococcia</taxon>
        <taxon>Myxococcales</taxon>
        <taxon>Cystobacterineae</taxon>
        <taxon>Archangiaceae</taxon>
        <taxon>Stigmatella</taxon>
    </lineage>
</organism>
<dbReference type="Proteomes" id="UP001221838">
    <property type="component" value="Unassembled WGS sequence"/>
</dbReference>
<evidence type="ECO:0000313" key="1">
    <source>
        <dbReference type="EMBL" id="MDC0714263.1"/>
    </source>
</evidence>
<gene>
    <name evidence="1" type="ORF">POL68_37725</name>
</gene>
<protein>
    <submittedName>
        <fullName evidence="1">Uncharacterized protein</fullName>
    </submittedName>
</protein>